<feature type="transmembrane region" description="Helical" evidence="4">
    <location>
        <begin position="154"/>
        <end position="179"/>
    </location>
</feature>
<keyword evidence="5" id="KW-0732">Signal</keyword>
<dbReference type="GO" id="GO:0005886">
    <property type="term" value="C:plasma membrane"/>
    <property type="evidence" value="ECO:0007669"/>
    <property type="project" value="TreeGrafter"/>
</dbReference>
<dbReference type="GO" id="GO:0098542">
    <property type="term" value="P:defense response to other organism"/>
    <property type="evidence" value="ECO:0007669"/>
    <property type="project" value="InterPro"/>
</dbReference>
<feature type="compositionally biased region" description="Basic and acidic residues" evidence="3">
    <location>
        <begin position="61"/>
        <end position="76"/>
    </location>
</feature>
<evidence type="ECO:0000256" key="5">
    <source>
        <dbReference type="SAM" id="SignalP"/>
    </source>
</evidence>
<name>A0AAD6W3A5_9ROSI</name>
<dbReference type="PANTHER" id="PTHR31234">
    <property type="entry name" value="LATE EMBRYOGENESIS ABUNDANT (LEA) HYDROXYPROLINE-RICH GLYCOPROTEIN FAMILY"/>
    <property type="match status" value="1"/>
</dbReference>
<feature type="chain" id="PRO_5042247056" evidence="5">
    <location>
        <begin position="18"/>
        <end position="337"/>
    </location>
</feature>
<comment type="caution">
    <text evidence="6">The sequence shown here is derived from an EMBL/GenBank/DDBJ whole genome shotgun (WGS) entry which is preliminary data.</text>
</comment>
<comment type="subcellular location">
    <subcellularLocation>
        <location evidence="1">Membrane</location>
    </subcellularLocation>
</comment>
<evidence type="ECO:0000313" key="7">
    <source>
        <dbReference type="Proteomes" id="UP001164929"/>
    </source>
</evidence>
<keyword evidence="7" id="KW-1185">Reference proteome</keyword>
<dbReference type="EMBL" id="JAQIZT010000005">
    <property type="protein sequence ID" value="KAJ6996589.1"/>
    <property type="molecule type" value="Genomic_DNA"/>
</dbReference>
<evidence type="ECO:0000256" key="4">
    <source>
        <dbReference type="SAM" id="Phobius"/>
    </source>
</evidence>
<dbReference type="AlphaFoldDB" id="A0AAD6W3A5"/>
<evidence type="ECO:0000256" key="3">
    <source>
        <dbReference type="SAM" id="MobiDB-lite"/>
    </source>
</evidence>
<evidence type="ECO:0000313" key="6">
    <source>
        <dbReference type="EMBL" id="KAJ6996589.1"/>
    </source>
</evidence>
<protein>
    <submittedName>
        <fullName evidence="6">NDR1/HIN1-like protein 13</fullName>
    </submittedName>
</protein>
<proteinExistence type="predicted"/>
<reference evidence="6" key="1">
    <citation type="journal article" date="2023" name="Mol. Ecol. Resour.">
        <title>Chromosome-level genome assembly of a triploid poplar Populus alba 'Berolinensis'.</title>
        <authorList>
            <person name="Chen S."/>
            <person name="Yu Y."/>
            <person name="Wang X."/>
            <person name="Wang S."/>
            <person name="Zhang T."/>
            <person name="Zhou Y."/>
            <person name="He R."/>
            <person name="Meng N."/>
            <person name="Wang Y."/>
            <person name="Liu W."/>
            <person name="Liu Z."/>
            <person name="Liu J."/>
            <person name="Guo Q."/>
            <person name="Huang H."/>
            <person name="Sederoff R.R."/>
            <person name="Wang G."/>
            <person name="Qu G."/>
            <person name="Chen S."/>
        </authorList>
    </citation>
    <scope>NUCLEOTIDE SEQUENCE</scope>
    <source>
        <strain evidence="6">SC-2020</strain>
    </source>
</reference>
<keyword evidence="4" id="KW-0812">Transmembrane</keyword>
<keyword evidence="2 4" id="KW-0472">Membrane</keyword>
<evidence type="ECO:0000256" key="1">
    <source>
        <dbReference type="ARBA" id="ARBA00004370"/>
    </source>
</evidence>
<sequence length="337" mass="37037">MKKLLEVLGLWVLRAIAEPGETQATTSSHANPNFLRCTSLPFTLATLTSSLLPAAPHLQMEERVSNESGDKSDEPPLHSTRSPPSGSDLIPKARRFPSRKKSIKHPSPEAIESETYIIQIPKDQIFSTPSPENAIIAERHRLPQKKERSCCNRWLCIIVALILLALIIGILAWTFHILFTPKVPLFTVVNVAVKKPLSTHKKTHPGYQITFETENPNGRLSISYGNKGDATLSYKNHKIGAGKFPEVDQDADSSKSIELGLSGSSGPLPHDVETSIQDKRGKKHVSLSIKMDVPVTMKGLGGIKLRRKEINVVCSFKVSSLGAGKDVLSQKCQSKFK</sequence>
<feature type="signal peptide" evidence="5">
    <location>
        <begin position="1"/>
        <end position="17"/>
    </location>
</feature>
<evidence type="ECO:0000256" key="2">
    <source>
        <dbReference type="ARBA" id="ARBA00023136"/>
    </source>
</evidence>
<feature type="region of interest" description="Disordered" evidence="3">
    <location>
        <begin position="61"/>
        <end position="92"/>
    </location>
</feature>
<accession>A0AAD6W3A5</accession>
<dbReference type="Proteomes" id="UP001164929">
    <property type="component" value="Chromosome 5"/>
</dbReference>
<gene>
    <name evidence="6" type="ORF">NC653_013253</name>
</gene>
<dbReference type="InterPro" id="IPR044839">
    <property type="entry name" value="NDR1-like"/>
</dbReference>
<dbReference type="PANTHER" id="PTHR31234:SF68">
    <property type="entry name" value="EXPRESSED PROTEIN"/>
    <property type="match status" value="1"/>
</dbReference>
<keyword evidence="4" id="KW-1133">Transmembrane helix</keyword>
<organism evidence="6 7">
    <name type="scientific">Populus alba x Populus x berolinensis</name>
    <dbReference type="NCBI Taxonomy" id="444605"/>
    <lineage>
        <taxon>Eukaryota</taxon>
        <taxon>Viridiplantae</taxon>
        <taxon>Streptophyta</taxon>
        <taxon>Embryophyta</taxon>
        <taxon>Tracheophyta</taxon>
        <taxon>Spermatophyta</taxon>
        <taxon>Magnoliopsida</taxon>
        <taxon>eudicotyledons</taxon>
        <taxon>Gunneridae</taxon>
        <taxon>Pentapetalae</taxon>
        <taxon>rosids</taxon>
        <taxon>fabids</taxon>
        <taxon>Malpighiales</taxon>
        <taxon>Salicaceae</taxon>
        <taxon>Saliceae</taxon>
        <taxon>Populus</taxon>
    </lineage>
</organism>